<organism evidence="1 2">
    <name type="scientific">Chrysochromulina tobinii</name>
    <dbReference type="NCBI Taxonomy" id="1460289"/>
    <lineage>
        <taxon>Eukaryota</taxon>
        <taxon>Haptista</taxon>
        <taxon>Haptophyta</taxon>
        <taxon>Prymnesiophyceae</taxon>
        <taxon>Prymnesiales</taxon>
        <taxon>Chrysochromulinaceae</taxon>
        <taxon>Chrysochromulina</taxon>
    </lineage>
</organism>
<name>A0A0M0JH38_9EUKA</name>
<dbReference type="EMBL" id="JWZX01002947">
    <property type="protein sequence ID" value="KOO25647.1"/>
    <property type="molecule type" value="Genomic_DNA"/>
</dbReference>
<keyword evidence="2" id="KW-1185">Reference proteome</keyword>
<dbReference type="Proteomes" id="UP000037460">
    <property type="component" value="Unassembled WGS sequence"/>
</dbReference>
<comment type="caution">
    <text evidence="1">The sequence shown here is derived from an EMBL/GenBank/DDBJ whole genome shotgun (WGS) entry which is preliminary data.</text>
</comment>
<proteinExistence type="predicted"/>
<accession>A0A0M0JH38</accession>
<dbReference type="InterPro" id="IPR015915">
    <property type="entry name" value="Kelch-typ_b-propeller"/>
</dbReference>
<evidence type="ECO:0000313" key="2">
    <source>
        <dbReference type="Proteomes" id="UP000037460"/>
    </source>
</evidence>
<reference evidence="2" key="1">
    <citation type="journal article" date="2015" name="PLoS Genet.">
        <title>Genome Sequence and Transcriptome Analyses of Chrysochromulina tobin: Metabolic Tools for Enhanced Algal Fitness in the Prominent Order Prymnesiales (Haptophyceae).</title>
        <authorList>
            <person name="Hovde B.T."/>
            <person name="Deodato C.R."/>
            <person name="Hunsperger H.M."/>
            <person name="Ryken S.A."/>
            <person name="Yost W."/>
            <person name="Jha R.K."/>
            <person name="Patterson J."/>
            <person name="Monnat R.J. Jr."/>
            <person name="Barlow S.B."/>
            <person name="Starkenburg S.R."/>
            <person name="Cattolico R.A."/>
        </authorList>
    </citation>
    <scope>NUCLEOTIDE SEQUENCE</scope>
    <source>
        <strain evidence="2">CCMP291</strain>
    </source>
</reference>
<dbReference type="AlphaFoldDB" id="A0A0M0JH38"/>
<dbReference type="SUPFAM" id="SSF63825">
    <property type="entry name" value="YWTD domain"/>
    <property type="match status" value="1"/>
</dbReference>
<evidence type="ECO:0000313" key="1">
    <source>
        <dbReference type="EMBL" id="KOO25647.1"/>
    </source>
</evidence>
<sequence length="338" mass="35423">MNASSALTLDRFATTGVGMVPITARKYDGAVAVGSLFVMAPQDEDSIGILDAETLIYSRVPLSGVSGQRKYSGAAFVGDTVYFAPFRATGVGVYDVSGSRPFRSIPVQYSGSTPGAIQSNTYRYQGLAHNALTGNLYFAPYDNHDVGVLNVSSSAWRAVALPTPSGGFVNGQFSGVVSVGRYIYCVPFQRSDLLVLDTLTEQFTSVELPLSSRFGSSKFYGGVSVVLGGWSAPRVYLVPYNQPGLGVLDTATWAFSSVALPVSGLAKYAGGVVLGTRLYLCPYYADAVGIFDLSSGSFHSVPVGPAGAVGIQKFSGAAVVGGIVFFAPRDTDAIVEDL</sequence>
<dbReference type="OrthoDB" id="426927at2759"/>
<dbReference type="Gene3D" id="2.120.10.80">
    <property type="entry name" value="Kelch-type beta propeller"/>
    <property type="match status" value="1"/>
</dbReference>
<protein>
    <submittedName>
        <fullName evidence="1">Uncharacterized protein</fullName>
    </submittedName>
</protein>
<gene>
    <name evidence="1" type="ORF">Ctob_004583</name>
</gene>